<evidence type="ECO:0000313" key="9">
    <source>
        <dbReference type="EMBL" id="KFG31216.1"/>
    </source>
</evidence>
<keyword evidence="4" id="KW-0234">DNA repair</keyword>
<comment type="caution">
    <text evidence="9">The sequence shown here is derived from an EMBL/GenBank/DDBJ whole genome shotgun (WGS) entry which is preliminary data.</text>
</comment>
<dbReference type="VEuPathDB" id="ToxoDB:TGP89_212250"/>
<dbReference type="Pfam" id="PF12247">
    <property type="entry name" value="MKT1_N"/>
    <property type="match status" value="1"/>
</dbReference>
<dbReference type="CDD" id="cd09902">
    <property type="entry name" value="H3TH_MKT1"/>
    <property type="match status" value="1"/>
</dbReference>
<evidence type="ECO:0000259" key="5">
    <source>
        <dbReference type="Pfam" id="PF00752"/>
    </source>
</evidence>
<keyword evidence="4" id="KW-0238">DNA-binding</keyword>
<organism evidence="9 10">
    <name type="scientific">Toxoplasma gondii p89</name>
    <dbReference type="NCBI Taxonomy" id="943119"/>
    <lineage>
        <taxon>Eukaryota</taxon>
        <taxon>Sar</taxon>
        <taxon>Alveolata</taxon>
        <taxon>Apicomplexa</taxon>
        <taxon>Conoidasida</taxon>
        <taxon>Coccidia</taxon>
        <taxon>Eucoccidiorida</taxon>
        <taxon>Eimeriorina</taxon>
        <taxon>Sarcocystidae</taxon>
        <taxon>Toxoplasma</taxon>
    </lineage>
</organism>
<dbReference type="OrthoDB" id="17262at2759"/>
<keyword evidence="4" id="KW-0227">DNA damage</keyword>
<comment type="cofactor">
    <cofactor evidence="4">
        <name>Mg(2+)</name>
        <dbReference type="ChEBI" id="CHEBI:18420"/>
    </cofactor>
    <text evidence="4">Binds 2 magnesium ions per subunit. They probably participate in the reaction catalyzed by the enzyme. May bind an additional third magnesium ion after substrate binding.</text>
</comment>
<keyword evidence="2" id="KW-0810">Translation regulation</keyword>
<dbReference type="GO" id="GO:0006281">
    <property type="term" value="P:DNA repair"/>
    <property type="evidence" value="ECO:0007669"/>
    <property type="project" value="UniProtKB-UniRule"/>
</dbReference>
<feature type="domain" description="XPG-I" evidence="6">
    <location>
        <begin position="141"/>
        <end position="220"/>
    </location>
</feature>
<dbReference type="Pfam" id="PF00752">
    <property type="entry name" value="XPG_N"/>
    <property type="match status" value="1"/>
</dbReference>
<dbReference type="GO" id="GO:0017108">
    <property type="term" value="F:5'-flap endonuclease activity"/>
    <property type="evidence" value="ECO:0007669"/>
    <property type="project" value="TreeGrafter"/>
</dbReference>
<keyword evidence="4" id="KW-0479">Metal-binding</keyword>
<keyword evidence="4" id="KW-0460">Magnesium</keyword>
<evidence type="ECO:0000259" key="8">
    <source>
        <dbReference type="Pfam" id="PF12247"/>
    </source>
</evidence>
<name>A0A086JGE8_TOXGO</name>
<dbReference type="AlphaFoldDB" id="A0A086JGE8"/>
<dbReference type="GO" id="GO:0003677">
    <property type="term" value="F:DNA binding"/>
    <property type="evidence" value="ECO:0007669"/>
    <property type="project" value="UniProtKB-UniRule"/>
</dbReference>
<feature type="domain" description="Post-transcriptional regulator MKT1 N-terminal" evidence="8">
    <location>
        <begin position="312"/>
        <end position="398"/>
    </location>
</feature>
<dbReference type="Proteomes" id="UP000028828">
    <property type="component" value="Unassembled WGS sequence"/>
</dbReference>
<dbReference type="PANTHER" id="PTHR11081:SF8">
    <property type="entry name" value="EXONUCLEASE 1"/>
    <property type="match status" value="1"/>
</dbReference>
<evidence type="ECO:0000256" key="1">
    <source>
        <dbReference type="ARBA" id="ARBA00022553"/>
    </source>
</evidence>
<dbReference type="InterPro" id="IPR037314">
    <property type="entry name" value="MKT1_H3TH"/>
</dbReference>
<dbReference type="InterPro" id="IPR006084">
    <property type="entry name" value="XPG/Rad2"/>
</dbReference>
<gene>
    <name evidence="9" type="ORF">TGP89_212250</name>
</gene>
<keyword evidence="3" id="KW-0496">Mitochondrion</keyword>
<comment type="similarity">
    <text evidence="4">Belongs to the XPG/RAD2 endonuclease family. EXO1 subfamily.</text>
</comment>
<evidence type="ECO:0000256" key="2">
    <source>
        <dbReference type="ARBA" id="ARBA00022845"/>
    </source>
</evidence>
<evidence type="ECO:0000259" key="6">
    <source>
        <dbReference type="Pfam" id="PF00867"/>
    </source>
</evidence>
<dbReference type="GO" id="GO:0035312">
    <property type="term" value="F:5'-3' DNA exonuclease activity"/>
    <property type="evidence" value="ECO:0007669"/>
    <property type="project" value="UniProtKB-UniRule"/>
</dbReference>
<dbReference type="InterPro" id="IPR022040">
    <property type="entry name" value="MKT1_N"/>
</dbReference>
<evidence type="ECO:0000256" key="3">
    <source>
        <dbReference type="ARBA" id="ARBA00023128"/>
    </source>
</evidence>
<accession>A0A086JGE8</accession>
<dbReference type="InterPro" id="IPR006085">
    <property type="entry name" value="XPG_DNA_repair_N"/>
</dbReference>
<dbReference type="GO" id="GO:0006417">
    <property type="term" value="P:regulation of translation"/>
    <property type="evidence" value="ECO:0007669"/>
    <property type="project" value="UniProtKB-KW"/>
</dbReference>
<keyword evidence="4" id="KW-0539">Nucleus</keyword>
<sequence>MRVRHLQTYLSENMLLRQGKIEALTDMRLGVDAVFWLRSLASLKDPLAEAIGGLPPSLFAVLSQQVALFKEHKIPTFFVFQGLQPRSHTLFSSQIHQQIDEGWMLYAHGGGQVALSKFAHATSRINSDFVHFSLHFLKSKGCECFQAPFFATAQLAYFAEQNFLDAIFGPPSLLLFGVPRVIVNIDWARGTFDWVELEQLLSTWNVTRDQFLDACLLAGTEYCLTFPYLNLSQFHQGRTQFSFGTAIDFVKQAPLVSYMQHFPNEEMKQDHVDGYCVCKTLLQYPLVIQLSATVGPFVSNAAGGNQRSAVLPRDFHRIVGHRLPFSVYFLMAQGILSRKLPSVLALGEWLDFSHPCVDSIEYRDLLNDVREYRCRALGLIAMRLHEDHRTRSIRFSRYTCSVSGRGDSEVESLPPKIDSTVARCWLVDAESVQKEMRRQNCSKVDLKFCLNWHAHAQENGIALFDERADNLAENAPPYMNKQDSQSLLALVHFMLLDNLSYFTEQGETTVFGSALMHSPSELQEDVLFVLELLKFGLLTGDVLEAPKDRPHPAGVQLLRRPDTPADKRRSILLLSRVCSLFPMRLHTGSHWQGDVDFDLAAYSSIIKILKRSLRQLTEACLASLLLRDINQVRQLPEGYFSPLQPKLPCFFLQRNCMGIVMKFFLEYVPMEGPVAASAPLPSSSIPLSSPLGKFEACVRMWYPCCENPLSDLCRTVLFWHQISNMINQLNSSIDVSELKDDIDAATDFLMRQCRLVGLDTHPDFPRL</sequence>
<comment type="function">
    <text evidence="4">5'-&gt;3' double-stranded DNA exonuclease which may also possess a cryptic 3'-&gt;5' double-stranded DNA exonuclease activity. Functions in DNA mismatch repair.</text>
</comment>
<dbReference type="InterPro" id="IPR006086">
    <property type="entry name" value="XPG-I_dom"/>
</dbReference>
<keyword evidence="4" id="KW-0267">Excision nuclease</keyword>
<proteinExistence type="inferred from homology"/>
<keyword evidence="4" id="KW-0269">Exonuclease</keyword>
<dbReference type="InterPro" id="IPR029060">
    <property type="entry name" value="PIN-like_dom_sf"/>
</dbReference>
<feature type="domain" description="Post-transcriptional regulator MKT1 C-terminal" evidence="7">
    <location>
        <begin position="496"/>
        <end position="750"/>
    </location>
</feature>
<dbReference type="CDD" id="cd09858">
    <property type="entry name" value="PIN_MKT1"/>
    <property type="match status" value="1"/>
</dbReference>
<evidence type="ECO:0000313" key="10">
    <source>
        <dbReference type="Proteomes" id="UP000028828"/>
    </source>
</evidence>
<dbReference type="EC" id="3.1.-.-" evidence="4"/>
<protein>
    <recommendedName>
        <fullName evidence="4">Exonuclease 1</fullName>
        <ecNumber evidence="4">3.1.-.-</ecNumber>
    </recommendedName>
</protein>
<dbReference type="EMBL" id="AEYI02001980">
    <property type="protein sequence ID" value="KFG31216.1"/>
    <property type="molecule type" value="Genomic_DNA"/>
</dbReference>
<dbReference type="InterPro" id="IPR022039">
    <property type="entry name" value="MKT1_C"/>
</dbReference>
<dbReference type="PANTHER" id="PTHR11081">
    <property type="entry name" value="FLAP ENDONUCLEASE FAMILY MEMBER"/>
    <property type="match status" value="1"/>
</dbReference>
<evidence type="ECO:0000256" key="4">
    <source>
        <dbReference type="RuleBase" id="RU910737"/>
    </source>
</evidence>
<keyword evidence="4" id="KW-0378">Hydrolase</keyword>
<dbReference type="Gene3D" id="3.40.50.1010">
    <property type="entry name" value="5'-nuclease"/>
    <property type="match status" value="1"/>
</dbReference>
<dbReference type="GO" id="GO:0005634">
    <property type="term" value="C:nucleus"/>
    <property type="evidence" value="ECO:0007669"/>
    <property type="project" value="UniProtKB-SubCell"/>
</dbReference>
<dbReference type="GO" id="GO:0046872">
    <property type="term" value="F:metal ion binding"/>
    <property type="evidence" value="ECO:0007669"/>
    <property type="project" value="UniProtKB-UniRule"/>
</dbReference>
<keyword evidence="4" id="KW-0228">DNA excision</keyword>
<reference evidence="9 10" key="1">
    <citation type="submission" date="2014-03" db="EMBL/GenBank/DDBJ databases">
        <authorList>
            <person name="Sibley D."/>
            <person name="Venepally P."/>
            <person name="Karamycheva S."/>
            <person name="Hadjithomas M."/>
            <person name="Khan A."/>
            <person name="Brunk B."/>
            <person name="Roos D."/>
            <person name="Caler E."/>
            <person name="Lorenzi H."/>
        </authorList>
    </citation>
    <scope>NUCLEOTIDE SEQUENCE [LARGE SCALE GENOMIC DNA]</scope>
    <source>
        <strain evidence="10">p89</strain>
    </source>
</reference>
<dbReference type="Pfam" id="PF00867">
    <property type="entry name" value="XPG_I"/>
    <property type="match status" value="1"/>
</dbReference>
<comment type="subcellular location">
    <subcellularLocation>
        <location evidence="4">Nucleus</location>
    </subcellularLocation>
</comment>
<keyword evidence="1" id="KW-0597">Phosphoprotein</keyword>
<evidence type="ECO:0000259" key="7">
    <source>
        <dbReference type="Pfam" id="PF12246"/>
    </source>
</evidence>
<keyword evidence="4" id="KW-0540">Nuclease</keyword>
<feature type="domain" description="XPG N-terminal" evidence="5">
    <location>
        <begin position="1"/>
        <end position="86"/>
    </location>
</feature>
<dbReference type="Pfam" id="PF12246">
    <property type="entry name" value="MKT1_C"/>
    <property type="match status" value="1"/>
</dbReference>
<dbReference type="SUPFAM" id="SSF88723">
    <property type="entry name" value="PIN domain-like"/>
    <property type="match status" value="1"/>
</dbReference>